<evidence type="ECO:0000313" key="3">
    <source>
        <dbReference type="Proteomes" id="UP000241462"/>
    </source>
</evidence>
<evidence type="ECO:0000256" key="1">
    <source>
        <dbReference type="ARBA" id="ARBA00038158"/>
    </source>
</evidence>
<dbReference type="STRING" id="2025994.A0A2T3A682"/>
<dbReference type="Gene3D" id="3.40.50.150">
    <property type="entry name" value="Vaccinia Virus protein VP39"/>
    <property type="match status" value="1"/>
</dbReference>
<sequence>MAKNQESKYWMESEGERKRLASNHFITKDAMGGQLVRAPVDFSRPVKVLDSGTADGTWLLDLASSLPPLSASCSSSPQTHEFVGTDLNPAPFPQSTPPNVTFAVQDIKTPWPEAQHNLFDLVHQRLTLLGAGPNPAASIAHLYSIVKPGGWVQISEGTMDFPPEIVSPERTPAYNDMLLLMQSIAGMVGAEWHLGRTLRGLLEGAGFVEIGEEDVLLHMGSTNKDPELARQGAESCGVAVHGLSKFAKNFPPEKQPLLLERYETLPADLQTELAEKGAVYPLKVVWGRKPERD</sequence>
<dbReference type="Pfam" id="PF13489">
    <property type="entry name" value="Methyltransf_23"/>
    <property type="match status" value="1"/>
</dbReference>
<evidence type="ECO:0008006" key="4">
    <source>
        <dbReference type="Google" id="ProtNLM"/>
    </source>
</evidence>
<dbReference type="Proteomes" id="UP000241462">
    <property type="component" value="Unassembled WGS sequence"/>
</dbReference>
<dbReference type="InParanoid" id="A0A2T3A682"/>
<keyword evidence="3" id="KW-1185">Reference proteome</keyword>
<organism evidence="2 3">
    <name type="scientific">Coniella lustricola</name>
    <dbReference type="NCBI Taxonomy" id="2025994"/>
    <lineage>
        <taxon>Eukaryota</taxon>
        <taxon>Fungi</taxon>
        <taxon>Dikarya</taxon>
        <taxon>Ascomycota</taxon>
        <taxon>Pezizomycotina</taxon>
        <taxon>Sordariomycetes</taxon>
        <taxon>Sordariomycetidae</taxon>
        <taxon>Diaporthales</taxon>
        <taxon>Schizoparmaceae</taxon>
        <taxon>Coniella</taxon>
    </lineage>
</organism>
<name>A0A2T3A682_9PEZI</name>
<dbReference type="AlphaFoldDB" id="A0A2T3A682"/>
<comment type="similarity">
    <text evidence="1">Belongs to the methyltransferase superfamily. LaeA methyltransferase family.</text>
</comment>
<dbReference type="CDD" id="cd02440">
    <property type="entry name" value="AdoMet_MTases"/>
    <property type="match status" value="1"/>
</dbReference>
<dbReference type="PANTHER" id="PTHR43591:SF105">
    <property type="entry name" value="METHYLTRANSFERASE DOMAIN-CONTAINING PROTEIN-RELATED"/>
    <property type="match status" value="1"/>
</dbReference>
<dbReference type="PANTHER" id="PTHR43591">
    <property type="entry name" value="METHYLTRANSFERASE"/>
    <property type="match status" value="1"/>
</dbReference>
<evidence type="ECO:0000313" key="2">
    <source>
        <dbReference type="EMBL" id="PSR83633.1"/>
    </source>
</evidence>
<gene>
    <name evidence="2" type="ORF">BD289DRAFT_435636</name>
</gene>
<dbReference type="OrthoDB" id="184880at2759"/>
<dbReference type="EMBL" id="KZ678457">
    <property type="protein sequence ID" value="PSR83633.1"/>
    <property type="molecule type" value="Genomic_DNA"/>
</dbReference>
<proteinExistence type="inferred from homology"/>
<dbReference type="GO" id="GO:0008168">
    <property type="term" value="F:methyltransferase activity"/>
    <property type="evidence" value="ECO:0007669"/>
    <property type="project" value="TreeGrafter"/>
</dbReference>
<reference evidence="2 3" key="1">
    <citation type="journal article" date="2018" name="Mycol. Prog.">
        <title>Coniella lustricola, a new species from submerged detritus.</title>
        <authorList>
            <person name="Raudabaugh D.B."/>
            <person name="Iturriaga T."/>
            <person name="Carver A."/>
            <person name="Mondo S."/>
            <person name="Pangilinan J."/>
            <person name="Lipzen A."/>
            <person name="He G."/>
            <person name="Amirebrahimi M."/>
            <person name="Grigoriev I.V."/>
            <person name="Miller A.N."/>
        </authorList>
    </citation>
    <scope>NUCLEOTIDE SEQUENCE [LARGE SCALE GENOMIC DNA]</scope>
    <source>
        <strain evidence="2 3">B22-T-1</strain>
    </source>
</reference>
<dbReference type="SUPFAM" id="SSF53335">
    <property type="entry name" value="S-adenosyl-L-methionine-dependent methyltransferases"/>
    <property type="match status" value="1"/>
</dbReference>
<dbReference type="InterPro" id="IPR029063">
    <property type="entry name" value="SAM-dependent_MTases_sf"/>
</dbReference>
<accession>A0A2T3A682</accession>
<protein>
    <recommendedName>
        <fullName evidence="4">S-adenosyl-L-methionine-dependent methyltransferase</fullName>
    </recommendedName>
</protein>